<feature type="domain" description="Glycosyltransferase subfamily 4-like N-terminal" evidence="2">
    <location>
        <begin position="28"/>
        <end position="200"/>
    </location>
</feature>
<dbReference type="InterPro" id="IPR050194">
    <property type="entry name" value="Glycosyltransferase_grp1"/>
</dbReference>
<name>A0ABS6SEA3_9SPHN</name>
<evidence type="ECO:0000259" key="1">
    <source>
        <dbReference type="Pfam" id="PF00534"/>
    </source>
</evidence>
<dbReference type="RefSeq" id="WP_218445480.1">
    <property type="nucleotide sequence ID" value="NZ_JAGSPA010000002.1"/>
</dbReference>
<organism evidence="3 4">
    <name type="scientific">Pacificimonas pallii</name>
    <dbReference type="NCBI Taxonomy" id="2827236"/>
    <lineage>
        <taxon>Bacteria</taxon>
        <taxon>Pseudomonadati</taxon>
        <taxon>Pseudomonadota</taxon>
        <taxon>Alphaproteobacteria</taxon>
        <taxon>Sphingomonadales</taxon>
        <taxon>Sphingosinicellaceae</taxon>
        <taxon>Pacificimonas</taxon>
    </lineage>
</organism>
<evidence type="ECO:0000313" key="3">
    <source>
        <dbReference type="EMBL" id="MBV7256748.1"/>
    </source>
</evidence>
<comment type="caution">
    <text evidence="3">The sequence shown here is derived from an EMBL/GenBank/DDBJ whole genome shotgun (WGS) entry which is preliminary data.</text>
</comment>
<proteinExistence type="predicted"/>
<evidence type="ECO:0000259" key="2">
    <source>
        <dbReference type="Pfam" id="PF13439"/>
    </source>
</evidence>
<dbReference type="InterPro" id="IPR001296">
    <property type="entry name" value="Glyco_trans_1"/>
</dbReference>
<dbReference type="Pfam" id="PF13439">
    <property type="entry name" value="Glyco_transf_4"/>
    <property type="match status" value="1"/>
</dbReference>
<dbReference type="EMBL" id="JAGSPA010000002">
    <property type="protein sequence ID" value="MBV7256748.1"/>
    <property type="molecule type" value="Genomic_DNA"/>
</dbReference>
<dbReference type="PANTHER" id="PTHR45947">
    <property type="entry name" value="SULFOQUINOVOSYL TRANSFERASE SQD2"/>
    <property type="match status" value="1"/>
</dbReference>
<dbReference type="PANTHER" id="PTHR45947:SF15">
    <property type="entry name" value="TEICHURONIC ACID BIOSYNTHESIS GLYCOSYLTRANSFERASE TUAC-RELATED"/>
    <property type="match status" value="1"/>
</dbReference>
<sequence>MLRVLTLSTLYPNAVQPDLGSFCARQTERLAARDDVEVEVIAPVARFPIPVPGAPYSALRDIPERDERGGLSVHHPRYASVPFIGWRWNAKSLARAVVPLARQLHQANPFDVIDCEFFFPDSVAAHEISRALHLPYSIKARGSDIRYWGRRNFTRRQMVGAGRHSNGMLAVSRSLRTDMSRIGLSLERITVHYTGVDLSRFAPDKSITREAGLLLAIGNLVPLKRHLLLIEMMVHLPEYRLEILGEGPERGALESAIETFGVSDRVTLLGRRPHDELAPRLAAAEALVHSSESEGLANVWIEALACGTPVVTTNVGGAAEVVTRDTGVLVPVTATAARFASAVRQLRSRPRNIQAIRAAAEPFSWARNTETLFQHLNSIRQTVK</sequence>
<dbReference type="EC" id="2.4.-.-" evidence="3"/>
<keyword evidence="4" id="KW-1185">Reference proteome</keyword>
<gene>
    <name evidence="3" type="ORF">KCG44_08105</name>
</gene>
<keyword evidence="3" id="KW-0808">Transferase</keyword>
<dbReference type="Pfam" id="PF00534">
    <property type="entry name" value="Glycos_transf_1"/>
    <property type="match status" value="1"/>
</dbReference>
<dbReference type="GO" id="GO:0016757">
    <property type="term" value="F:glycosyltransferase activity"/>
    <property type="evidence" value="ECO:0007669"/>
    <property type="project" value="UniProtKB-KW"/>
</dbReference>
<dbReference type="InterPro" id="IPR028098">
    <property type="entry name" value="Glyco_trans_4-like_N"/>
</dbReference>
<accession>A0ABS6SEA3</accession>
<protein>
    <submittedName>
        <fullName evidence="3">Glycosyltransferase</fullName>
        <ecNumber evidence="3">2.4.-.-</ecNumber>
    </submittedName>
</protein>
<keyword evidence="3" id="KW-0328">Glycosyltransferase</keyword>
<dbReference type="Proteomes" id="UP000722336">
    <property type="component" value="Unassembled WGS sequence"/>
</dbReference>
<evidence type="ECO:0000313" key="4">
    <source>
        <dbReference type="Proteomes" id="UP000722336"/>
    </source>
</evidence>
<reference evidence="3 4" key="1">
    <citation type="submission" date="2021-04" db="EMBL/GenBank/DDBJ databases">
        <authorList>
            <person name="Pira H."/>
            <person name="Risdian C."/>
            <person name="Wink J."/>
        </authorList>
    </citation>
    <scope>NUCLEOTIDE SEQUENCE [LARGE SCALE GENOMIC DNA]</scope>
    <source>
        <strain evidence="3 4">WHA3</strain>
    </source>
</reference>
<feature type="domain" description="Glycosyl transferase family 1" evidence="1">
    <location>
        <begin position="210"/>
        <end position="350"/>
    </location>
</feature>